<comment type="caution">
    <text evidence="4">The sequence shown here is derived from an EMBL/GenBank/DDBJ whole genome shotgun (WGS) entry which is preliminary data.</text>
</comment>
<evidence type="ECO:0000259" key="3">
    <source>
        <dbReference type="PROSITE" id="PS50977"/>
    </source>
</evidence>
<accession>A0A9D1XK97</accession>
<protein>
    <submittedName>
        <fullName evidence="4">TetR/AcrR family transcriptional regulator</fullName>
    </submittedName>
</protein>
<organism evidence="4 5">
    <name type="scientific">Candidatus Erysipelatoclostridium merdavium</name>
    <dbReference type="NCBI Taxonomy" id="2838566"/>
    <lineage>
        <taxon>Bacteria</taxon>
        <taxon>Bacillati</taxon>
        <taxon>Bacillota</taxon>
        <taxon>Erysipelotrichia</taxon>
        <taxon>Erysipelotrichales</taxon>
        <taxon>Erysipelotrichales incertae sedis</taxon>
    </lineage>
</organism>
<dbReference type="AlphaFoldDB" id="A0A9D1XK97"/>
<evidence type="ECO:0000256" key="1">
    <source>
        <dbReference type="ARBA" id="ARBA00023125"/>
    </source>
</evidence>
<feature type="domain" description="HTH tetR-type" evidence="3">
    <location>
        <begin position="3"/>
        <end position="63"/>
    </location>
</feature>
<evidence type="ECO:0000313" key="5">
    <source>
        <dbReference type="Proteomes" id="UP000886724"/>
    </source>
</evidence>
<dbReference type="EMBL" id="DXET01000037">
    <property type="protein sequence ID" value="HIX80617.1"/>
    <property type="molecule type" value="Genomic_DNA"/>
</dbReference>
<sequence>MYKDVKKNIISISYNLFKEKGYDNVTINDICDKCNITKTTFYRYISSKEDILTYFFDQINDELYDLIVNITSADNYWQQIIYVFDLIIERMQVFTKDLYAQLFITNLKNNHGTFDEIDMVKTIVCILIKKAQESNQIHNQSNPEELYDMCSQICFGCGIKWCLNLIDDVRKEFIKSISLALQVDSKIIEI</sequence>
<dbReference type="InterPro" id="IPR001647">
    <property type="entry name" value="HTH_TetR"/>
</dbReference>
<dbReference type="PRINTS" id="PR00455">
    <property type="entry name" value="HTHTETR"/>
</dbReference>
<proteinExistence type="predicted"/>
<keyword evidence="1 2" id="KW-0238">DNA-binding</keyword>
<dbReference type="PROSITE" id="PS50977">
    <property type="entry name" value="HTH_TETR_2"/>
    <property type="match status" value="1"/>
</dbReference>
<dbReference type="Gene3D" id="1.10.357.10">
    <property type="entry name" value="Tetracycline Repressor, domain 2"/>
    <property type="match status" value="1"/>
</dbReference>
<dbReference type="Proteomes" id="UP000886724">
    <property type="component" value="Unassembled WGS sequence"/>
</dbReference>
<evidence type="ECO:0000313" key="4">
    <source>
        <dbReference type="EMBL" id="HIX80617.1"/>
    </source>
</evidence>
<evidence type="ECO:0000256" key="2">
    <source>
        <dbReference type="PROSITE-ProRule" id="PRU00335"/>
    </source>
</evidence>
<dbReference type="PANTHER" id="PTHR43479">
    <property type="entry name" value="ACREF/ENVCD OPERON REPRESSOR-RELATED"/>
    <property type="match status" value="1"/>
</dbReference>
<dbReference type="GO" id="GO:0003677">
    <property type="term" value="F:DNA binding"/>
    <property type="evidence" value="ECO:0007669"/>
    <property type="project" value="UniProtKB-UniRule"/>
</dbReference>
<reference evidence="4" key="1">
    <citation type="journal article" date="2021" name="PeerJ">
        <title>Extensive microbial diversity within the chicken gut microbiome revealed by metagenomics and culture.</title>
        <authorList>
            <person name="Gilroy R."/>
            <person name="Ravi A."/>
            <person name="Getino M."/>
            <person name="Pursley I."/>
            <person name="Horton D.L."/>
            <person name="Alikhan N.F."/>
            <person name="Baker D."/>
            <person name="Gharbi K."/>
            <person name="Hall N."/>
            <person name="Watson M."/>
            <person name="Adriaenssens E.M."/>
            <person name="Foster-Nyarko E."/>
            <person name="Jarju S."/>
            <person name="Secka A."/>
            <person name="Antonio M."/>
            <person name="Oren A."/>
            <person name="Chaudhuri R.R."/>
            <person name="La Ragione R."/>
            <person name="Hildebrand F."/>
            <person name="Pallen M.J."/>
        </authorList>
    </citation>
    <scope>NUCLEOTIDE SEQUENCE</scope>
    <source>
        <strain evidence="4">ChiGjej1B1-14440</strain>
    </source>
</reference>
<dbReference type="Pfam" id="PF00440">
    <property type="entry name" value="TetR_N"/>
    <property type="match status" value="1"/>
</dbReference>
<reference evidence="4" key="2">
    <citation type="submission" date="2021-04" db="EMBL/GenBank/DDBJ databases">
        <authorList>
            <person name="Gilroy R."/>
        </authorList>
    </citation>
    <scope>NUCLEOTIDE SEQUENCE</scope>
    <source>
        <strain evidence="4">ChiGjej1B1-14440</strain>
    </source>
</reference>
<feature type="DNA-binding region" description="H-T-H motif" evidence="2">
    <location>
        <begin position="26"/>
        <end position="45"/>
    </location>
</feature>
<gene>
    <name evidence="4" type="ORF">H9980_01400</name>
</gene>
<dbReference type="SUPFAM" id="SSF46689">
    <property type="entry name" value="Homeodomain-like"/>
    <property type="match status" value="1"/>
</dbReference>
<name>A0A9D1XK97_9FIRM</name>
<dbReference type="InterPro" id="IPR009057">
    <property type="entry name" value="Homeodomain-like_sf"/>
</dbReference>
<dbReference type="InterPro" id="IPR050624">
    <property type="entry name" value="HTH-type_Tx_Regulator"/>
</dbReference>
<dbReference type="PANTHER" id="PTHR43479:SF11">
    <property type="entry name" value="ACREF_ENVCD OPERON REPRESSOR-RELATED"/>
    <property type="match status" value="1"/>
</dbReference>